<protein>
    <submittedName>
        <fullName evidence="1">Uncharacterized protein</fullName>
    </submittedName>
</protein>
<sequence length="254" mass="28809">MSIKGLELTLRNLSTLLVRHLGQLADAEAAEPSRLLELCQLYRRIGCGHLLAHHDVQEFTENLFSSAEMYLLLRTRQPDAKAERSLLARSRGAPLLDALCIGAWDLAREISRVMPATWWSDVEEEEDFLFFKLLTSLMDGQVDPTDARRLKELLEEVGTARLSALDAVLRVDARAFEEALRTLTDDWRVAIEHARETRPVDPYHDRTEAHVFIEGAALVKVARLREVKTEGRYDFIPAAILRDLTRILPSPVMG</sequence>
<dbReference type="EMBL" id="RAVZ01000126">
    <property type="protein sequence ID" value="RKG85800.1"/>
    <property type="molecule type" value="Genomic_DNA"/>
</dbReference>
<keyword evidence="2" id="KW-1185">Reference proteome</keyword>
<comment type="caution">
    <text evidence="1">The sequence shown here is derived from an EMBL/GenBank/DDBJ whole genome shotgun (WGS) entry which is preliminary data.</text>
</comment>
<name>A0A3A8J1C7_9BACT</name>
<dbReference type="OrthoDB" id="5516242at2"/>
<proteinExistence type="predicted"/>
<gene>
    <name evidence="1" type="ORF">D7V88_19175</name>
</gene>
<evidence type="ECO:0000313" key="1">
    <source>
        <dbReference type="EMBL" id="RKG85800.1"/>
    </source>
</evidence>
<evidence type="ECO:0000313" key="2">
    <source>
        <dbReference type="Proteomes" id="UP000268094"/>
    </source>
</evidence>
<organism evidence="1 2">
    <name type="scientific">Corallococcus terminator</name>
    <dbReference type="NCBI Taxonomy" id="2316733"/>
    <lineage>
        <taxon>Bacteria</taxon>
        <taxon>Pseudomonadati</taxon>
        <taxon>Myxococcota</taxon>
        <taxon>Myxococcia</taxon>
        <taxon>Myxococcales</taxon>
        <taxon>Cystobacterineae</taxon>
        <taxon>Myxococcaceae</taxon>
        <taxon>Corallococcus</taxon>
    </lineage>
</organism>
<dbReference type="RefSeq" id="WP_120542096.1">
    <property type="nucleotide sequence ID" value="NZ_RAVZ01000126.1"/>
</dbReference>
<dbReference type="AlphaFoldDB" id="A0A3A8J1C7"/>
<accession>A0A3A8J1C7</accession>
<dbReference type="Proteomes" id="UP000268094">
    <property type="component" value="Unassembled WGS sequence"/>
</dbReference>
<reference evidence="2" key="1">
    <citation type="submission" date="2018-09" db="EMBL/GenBank/DDBJ databases">
        <authorList>
            <person name="Livingstone P.G."/>
            <person name="Whitworth D.E."/>
        </authorList>
    </citation>
    <scope>NUCLEOTIDE SEQUENCE [LARGE SCALE GENOMIC DNA]</scope>
    <source>
        <strain evidence="2">CA054A</strain>
    </source>
</reference>